<evidence type="ECO:0000259" key="7">
    <source>
        <dbReference type="SMART" id="SM00528"/>
    </source>
</evidence>
<gene>
    <name evidence="8" type="ORF">M3N55_08755</name>
</gene>
<dbReference type="SMART" id="SM00528">
    <property type="entry name" value="HNS"/>
    <property type="match status" value="1"/>
</dbReference>
<accession>A0ABT0M1U4</accession>
<dbReference type="Gene3D" id="4.10.430.10">
    <property type="entry name" value="Histone-like protein H-NS, C-terminal domain"/>
    <property type="match status" value="1"/>
</dbReference>
<comment type="subcellular location">
    <subcellularLocation>
        <location evidence="1">Cytoplasm</location>
        <location evidence="1">Nucleoid</location>
    </subcellularLocation>
</comment>
<evidence type="ECO:0000256" key="2">
    <source>
        <dbReference type="ARBA" id="ARBA00010610"/>
    </source>
</evidence>
<evidence type="ECO:0000256" key="3">
    <source>
        <dbReference type="ARBA" id="ARBA00022490"/>
    </source>
</evidence>
<evidence type="ECO:0000313" key="8">
    <source>
        <dbReference type="EMBL" id="MCL1628820.1"/>
    </source>
</evidence>
<dbReference type="RefSeq" id="WP_249058151.1">
    <property type="nucleotide sequence ID" value="NZ_JALZWP010000007.1"/>
</dbReference>
<feature type="domain" description="DNA-binding protein H-NS-like C-terminal" evidence="7">
    <location>
        <begin position="58"/>
        <end position="103"/>
    </location>
</feature>
<evidence type="ECO:0000256" key="5">
    <source>
        <dbReference type="SAM" id="Coils"/>
    </source>
</evidence>
<feature type="coiled-coil region" evidence="5">
    <location>
        <begin position="9"/>
        <end position="44"/>
    </location>
</feature>
<evidence type="ECO:0000313" key="9">
    <source>
        <dbReference type="Proteomes" id="UP001202550"/>
    </source>
</evidence>
<keyword evidence="5" id="KW-0175">Coiled coil</keyword>
<dbReference type="PANTHER" id="PTHR38097:SF2">
    <property type="entry name" value="DNA-BINDING PROTEIN STPA"/>
    <property type="match status" value="1"/>
</dbReference>
<dbReference type="Proteomes" id="UP001202550">
    <property type="component" value="Unassembled WGS sequence"/>
</dbReference>
<dbReference type="SUPFAM" id="SSF81273">
    <property type="entry name" value="H-NS histone-like proteins"/>
    <property type="match status" value="1"/>
</dbReference>
<evidence type="ECO:0000256" key="1">
    <source>
        <dbReference type="ARBA" id="ARBA00004453"/>
    </source>
</evidence>
<evidence type="ECO:0000256" key="4">
    <source>
        <dbReference type="ARBA" id="ARBA00023125"/>
    </source>
</evidence>
<comment type="similarity">
    <text evidence="2">Belongs to the histone-like protein H-NS family.</text>
</comment>
<dbReference type="InterPro" id="IPR027444">
    <property type="entry name" value="H-NS_C_dom"/>
</dbReference>
<dbReference type="PANTHER" id="PTHR38097">
    <property type="match status" value="1"/>
</dbReference>
<sequence>MIDLDTMSLAELKKLQKEVTKAIETFEERELKAAAAEAEALLRERGFTLAQIMQVGATKPRAKVAPKYANPADPSQTWTGRGRKPHWVIDALAEGKTLDDLAI</sequence>
<keyword evidence="9" id="KW-1185">Reference proteome</keyword>
<comment type="caution">
    <text evidence="8">The sequence shown here is derived from an EMBL/GenBank/DDBJ whole genome shotgun (WGS) entry which is preliminary data.</text>
</comment>
<protein>
    <submittedName>
        <fullName evidence="8">H-NS histone family protein</fullName>
    </submittedName>
</protein>
<dbReference type="Pfam" id="PF00816">
    <property type="entry name" value="Histone_HNS"/>
    <property type="match status" value="1"/>
</dbReference>
<reference evidence="8 9" key="1">
    <citation type="submission" date="2022-05" db="EMBL/GenBank/DDBJ databases">
        <title>Seasonal and diel survey of microbial diversity of the Tyrrhenian coast.</title>
        <authorList>
            <person name="Gattoni G."/>
            <person name="Corral P."/>
        </authorList>
    </citation>
    <scope>NUCLEOTIDE SEQUENCE [LARGE SCALE GENOMIC DNA]</scope>
    <source>
        <strain evidence="8 9">V10</strain>
    </source>
</reference>
<feature type="region of interest" description="Disordered" evidence="6">
    <location>
        <begin position="63"/>
        <end position="82"/>
    </location>
</feature>
<name>A0ABT0M1U4_9RHOB</name>
<keyword evidence="3" id="KW-0963">Cytoplasm</keyword>
<proteinExistence type="inferred from homology"/>
<organism evidence="8 9">
    <name type="scientific">Roseinatronobacter domitianus</name>
    <dbReference type="NCBI Taxonomy" id="2940293"/>
    <lineage>
        <taxon>Bacteria</taxon>
        <taxon>Pseudomonadati</taxon>
        <taxon>Pseudomonadota</taxon>
        <taxon>Alphaproteobacteria</taxon>
        <taxon>Rhodobacterales</taxon>
        <taxon>Paracoccaceae</taxon>
        <taxon>Roseinatronobacter</taxon>
    </lineage>
</organism>
<keyword evidence="4" id="KW-0238">DNA-binding</keyword>
<dbReference type="InterPro" id="IPR037150">
    <property type="entry name" value="H-NS_C_dom_sf"/>
</dbReference>
<evidence type="ECO:0000256" key="6">
    <source>
        <dbReference type="SAM" id="MobiDB-lite"/>
    </source>
</evidence>
<dbReference type="EMBL" id="JALZWP010000007">
    <property type="protein sequence ID" value="MCL1628820.1"/>
    <property type="molecule type" value="Genomic_DNA"/>
</dbReference>